<accession>A0A2S5RE80</accession>
<dbReference type="GO" id="GO:0006974">
    <property type="term" value="P:DNA damage response"/>
    <property type="evidence" value="ECO:0007669"/>
    <property type="project" value="TreeGrafter"/>
</dbReference>
<dbReference type="PANTHER" id="PTHR34387:SF2">
    <property type="entry name" value="SLR1258 PROTEIN"/>
    <property type="match status" value="1"/>
</dbReference>
<gene>
    <name evidence="1" type="ORF">HCUR_00269</name>
</gene>
<dbReference type="Gene3D" id="3.30.110.170">
    <property type="entry name" value="Protein of unknown function (DUF541), domain 1"/>
    <property type="match status" value="1"/>
</dbReference>
<proteinExistence type="predicted"/>
<name>A0A2S5RE80_9PROT</name>
<sequence length="243" mass="27930">MGKTIIKHVFFGMLLTVAAFIFADLTTQFTKKLREVPITVRGISEREVKSDLARWIISAQFLGTDMDTTVKKAEDFKKKFFEFCKVKGLKDVLDPNFFTIEIEDNWVRQYEGTPVSREQNNFRYAVTVNGVVESKDVDKIQQANAEVFSHMPYVAFSGKIEFAYTKFNILRNEMVQESFADAQRVAEHIAKSANVKLERIQKLSQGPFTMVGTMNRSDESDYQERKSVMKIIRTVSTVTFTVK</sequence>
<dbReference type="Proteomes" id="UP000239425">
    <property type="component" value="Unassembled WGS sequence"/>
</dbReference>
<dbReference type="RefSeq" id="WP_104206402.1">
    <property type="nucleotide sequence ID" value="NZ_PHHC01000064.1"/>
</dbReference>
<dbReference type="OrthoDB" id="8480266at2"/>
<dbReference type="InterPro" id="IPR007497">
    <property type="entry name" value="SIMPL/DUF541"/>
</dbReference>
<comment type="caution">
    <text evidence="1">The sequence shown here is derived from an EMBL/GenBank/DDBJ whole genome shotgun (WGS) entry which is preliminary data.</text>
</comment>
<reference evidence="1 2" key="1">
    <citation type="submission" date="2017-11" db="EMBL/GenBank/DDBJ databases">
        <title>Comparative genomic analysis of Holospora spp., intranuclear symbionts of paramecia.</title>
        <authorList>
            <person name="Garushyants S.K."/>
            <person name="Beliavskaya A."/>
            <person name="Malko D.B."/>
            <person name="Logacheva M.D."/>
            <person name="Rautian M.S."/>
            <person name="Gelfand M.S."/>
        </authorList>
    </citation>
    <scope>NUCLEOTIDE SEQUENCE [LARGE SCALE GENOMIC DNA]</scope>
    <source>
        <strain evidence="2">02AZ16</strain>
    </source>
</reference>
<dbReference type="AlphaFoldDB" id="A0A2S5RE80"/>
<dbReference type="InterPro" id="IPR016907">
    <property type="entry name" value="UCP029033"/>
</dbReference>
<organism evidence="1 2">
    <name type="scientific">Holospora curviuscula</name>
    <dbReference type="NCBI Taxonomy" id="1082868"/>
    <lineage>
        <taxon>Bacteria</taxon>
        <taxon>Pseudomonadati</taxon>
        <taxon>Pseudomonadota</taxon>
        <taxon>Alphaproteobacteria</taxon>
        <taxon>Holosporales</taxon>
        <taxon>Holosporaceae</taxon>
        <taxon>Holospora</taxon>
    </lineage>
</organism>
<evidence type="ECO:0000313" key="2">
    <source>
        <dbReference type="Proteomes" id="UP000239425"/>
    </source>
</evidence>
<dbReference type="PIRSF" id="PIRSF029033">
    <property type="entry name" value="UCP029033"/>
    <property type="match status" value="1"/>
</dbReference>
<dbReference type="PANTHER" id="PTHR34387">
    <property type="entry name" value="SLR1258 PROTEIN"/>
    <property type="match status" value="1"/>
</dbReference>
<dbReference type="Pfam" id="PF04402">
    <property type="entry name" value="SIMPL"/>
    <property type="match status" value="1"/>
</dbReference>
<keyword evidence="2" id="KW-1185">Reference proteome</keyword>
<protein>
    <recommendedName>
        <fullName evidence="3">Oxidative stress defense protein</fullName>
    </recommendedName>
</protein>
<dbReference type="Gene3D" id="3.30.70.2970">
    <property type="entry name" value="Protein of unknown function (DUF541), domain 2"/>
    <property type="match status" value="1"/>
</dbReference>
<dbReference type="EMBL" id="PHHC01000064">
    <property type="protein sequence ID" value="PPE05621.1"/>
    <property type="molecule type" value="Genomic_DNA"/>
</dbReference>
<dbReference type="InterPro" id="IPR052022">
    <property type="entry name" value="26kDa_periplasmic_antigen"/>
</dbReference>
<evidence type="ECO:0008006" key="3">
    <source>
        <dbReference type="Google" id="ProtNLM"/>
    </source>
</evidence>
<evidence type="ECO:0000313" key="1">
    <source>
        <dbReference type="EMBL" id="PPE05621.1"/>
    </source>
</evidence>